<keyword evidence="1" id="KW-0472">Membrane</keyword>
<organism evidence="2">
    <name type="scientific">viral metagenome</name>
    <dbReference type="NCBI Taxonomy" id="1070528"/>
    <lineage>
        <taxon>unclassified sequences</taxon>
        <taxon>metagenomes</taxon>
        <taxon>organismal metagenomes</taxon>
    </lineage>
</organism>
<accession>A0A6C0LXG2</accession>
<evidence type="ECO:0000313" key="2">
    <source>
        <dbReference type="EMBL" id="QHU35070.1"/>
    </source>
</evidence>
<dbReference type="AlphaFoldDB" id="A0A6C0LXG2"/>
<sequence>MLFLNKIIPLYFLISLCIGLFLAYTLTPSPDVIIKYPTPEDRETIYMDDVDNCFKFLSEEISCPKNKSEVKEIPIQQKQEKL</sequence>
<proteinExistence type="predicted"/>
<name>A0A6C0LXG2_9ZZZZ</name>
<reference evidence="2" key="1">
    <citation type="journal article" date="2020" name="Nature">
        <title>Giant virus diversity and host interactions through global metagenomics.</title>
        <authorList>
            <person name="Schulz F."/>
            <person name="Roux S."/>
            <person name="Paez-Espino D."/>
            <person name="Jungbluth S."/>
            <person name="Walsh D.A."/>
            <person name="Denef V.J."/>
            <person name="McMahon K.D."/>
            <person name="Konstantinidis K.T."/>
            <person name="Eloe-Fadrosh E.A."/>
            <person name="Kyrpides N.C."/>
            <person name="Woyke T."/>
        </authorList>
    </citation>
    <scope>NUCLEOTIDE SEQUENCE</scope>
    <source>
        <strain evidence="2">GVMAG-S-1017745-26</strain>
    </source>
</reference>
<feature type="transmembrane region" description="Helical" evidence="1">
    <location>
        <begin position="7"/>
        <end position="26"/>
    </location>
</feature>
<dbReference type="EMBL" id="MN740583">
    <property type="protein sequence ID" value="QHU35070.1"/>
    <property type="molecule type" value="Genomic_DNA"/>
</dbReference>
<keyword evidence="1" id="KW-0812">Transmembrane</keyword>
<protein>
    <submittedName>
        <fullName evidence="2">Uncharacterized protein</fullName>
    </submittedName>
</protein>
<keyword evidence="1" id="KW-1133">Transmembrane helix</keyword>
<evidence type="ECO:0000256" key="1">
    <source>
        <dbReference type="SAM" id="Phobius"/>
    </source>
</evidence>